<feature type="compositionally biased region" description="Low complexity" evidence="7">
    <location>
        <begin position="1"/>
        <end position="19"/>
    </location>
</feature>
<evidence type="ECO:0000313" key="9">
    <source>
        <dbReference type="EMBL" id="KAJ7781342.1"/>
    </source>
</evidence>
<evidence type="ECO:0000256" key="1">
    <source>
        <dbReference type="ARBA" id="ARBA00004123"/>
    </source>
</evidence>
<name>A0AAD7KBU6_9AGAR</name>
<feature type="domain" description="RRM" evidence="8">
    <location>
        <begin position="38"/>
        <end position="112"/>
    </location>
</feature>
<dbReference type="GO" id="GO:0005634">
    <property type="term" value="C:nucleus"/>
    <property type="evidence" value="ECO:0007669"/>
    <property type="project" value="UniProtKB-SubCell"/>
</dbReference>
<gene>
    <name evidence="9" type="ORF">B0H16DRAFT_616703</name>
</gene>
<dbReference type="SMART" id="SM00360">
    <property type="entry name" value="RRM"/>
    <property type="match status" value="1"/>
</dbReference>
<evidence type="ECO:0000313" key="10">
    <source>
        <dbReference type="Proteomes" id="UP001215598"/>
    </source>
</evidence>
<dbReference type="GO" id="GO:0006397">
    <property type="term" value="P:mRNA processing"/>
    <property type="evidence" value="ECO:0007669"/>
    <property type="project" value="UniProtKB-KW"/>
</dbReference>
<comment type="subcellular location">
    <subcellularLocation>
        <location evidence="1">Nucleus</location>
    </subcellularLocation>
</comment>
<dbReference type="GO" id="GO:0005737">
    <property type="term" value="C:cytoplasm"/>
    <property type="evidence" value="ECO:0007669"/>
    <property type="project" value="TreeGrafter"/>
</dbReference>
<keyword evidence="5" id="KW-0539">Nucleus</keyword>
<evidence type="ECO:0000256" key="3">
    <source>
        <dbReference type="ARBA" id="ARBA00022737"/>
    </source>
</evidence>
<reference evidence="9" key="1">
    <citation type="submission" date="2023-03" db="EMBL/GenBank/DDBJ databases">
        <title>Massive genome expansion in bonnet fungi (Mycena s.s.) driven by repeated elements and novel gene families across ecological guilds.</title>
        <authorList>
            <consortium name="Lawrence Berkeley National Laboratory"/>
            <person name="Harder C.B."/>
            <person name="Miyauchi S."/>
            <person name="Viragh M."/>
            <person name="Kuo A."/>
            <person name="Thoen E."/>
            <person name="Andreopoulos B."/>
            <person name="Lu D."/>
            <person name="Skrede I."/>
            <person name="Drula E."/>
            <person name="Henrissat B."/>
            <person name="Morin E."/>
            <person name="Kohler A."/>
            <person name="Barry K."/>
            <person name="LaButti K."/>
            <person name="Morin E."/>
            <person name="Salamov A."/>
            <person name="Lipzen A."/>
            <person name="Mereny Z."/>
            <person name="Hegedus B."/>
            <person name="Baldrian P."/>
            <person name="Stursova M."/>
            <person name="Weitz H."/>
            <person name="Taylor A."/>
            <person name="Grigoriev I.V."/>
            <person name="Nagy L.G."/>
            <person name="Martin F."/>
            <person name="Kauserud H."/>
        </authorList>
    </citation>
    <scope>NUCLEOTIDE SEQUENCE</scope>
    <source>
        <strain evidence="9">CBHHK182m</strain>
    </source>
</reference>
<dbReference type="Proteomes" id="UP001215598">
    <property type="component" value="Unassembled WGS sequence"/>
</dbReference>
<evidence type="ECO:0000256" key="2">
    <source>
        <dbReference type="ARBA" id="ARBA00022664"/>
    </source>
</evidence>
<dbReference type="PANTHER" id="PTHR23003">
    <property type="entry name" value="RNA RECOGNITION MOTIF RRM DOMAIN CONTAINING PROTEIN"/>
    <property type="match status" value="1"/>
</dbReference>
<proteinExistence type="predicted"/>
<dbReference type="EMBL" id="JARKIB010000004">
    <property type="protein sequence ID" value="KAJ7781342.1"/>
    <property type="molecule type" value="Genomic_DNA"/>
</dbReference>
<feature type="compositionally biased region" description="Basic residues" evidence="7">
    <location>
        <begin position="115"/>
        <end position="126"/>
    </location>
</feature>
<feature type="compositionally biased region" description="Basic and acidic residues" evidence="7">
    <location>
        <begin position="127"/>
        <end position="140"/>
    </location>
</feature>
<dbReference type="InterPro" id="IPR050374">
    <property type="entry name" value="RRT5_SRSF_SR"/>
</dbReference>
<keyword evidence="2" id="KW-0507">mRNA processing</keyword>
<evidence type="ECO:0000256" key="6">
    <source>
        <dbReference type="PROSITE-ProRule" id="PRU00176"/>
    </source>
</evidence>
<sequence>MPSFESLSSRDSSSRTEASPRYSLQPKYYSDRAHPCRYPVLVTNIPRHICWQELKDFGRLAGGAVAFCNVEREKNGRGFIEYLSSQDANEAIRKLNGQRLGGALVTVSAYRARRTSRSRSPIRRRHHEVDARRASEERRPTSSSRYARLRESSENYPPAPNSFPYSEHSALPINLHPETYTFSQTVQSYHWPVRDMAANDAPLMLPASSSFDSTESPSVFANDFFDLDAYLRLSYDRRLQRLPEDYSS</sequence>
<keyword evidence="4 6" id="KW-0694">RNA-binding</keyword>
<dbReference type="InterPro" id="IPR035979">
    <property type="entry name" value="RBD_domain_sf"/>
</dbReference>
<evidence type="ECO:0000259" key="8">
    <source>
        <dbReference type="PROSITE" id="PS50102"/>
    </source>
</evidence>
<dbReference type="PROSITE" id="PS50102">
    <property type="entry name" value="RRM"/>
    <property type="match status" value="1"/>
</dbReference>
<dbReference type="InterPro" id="IPR012677">
    <property type="entry name" value="Nucleotide-bd_a/b_plait_sf"/>
</dbReference>
<dbReference type="SUPFAM" id="SSF54928">
    <property type="entry name" value="RNA-binding domain, RBD"/>
    <property type="match status" value="1"/>
</dbReference>
<evidence type="ECO:0000256" key="7">
    <source>
        <dbReference type="SAM" id="MobiDB-lite"/>
    </source>
</evidence>
<evidence type="ECO:0000256" key="4">
    <source>
        <dbReference type="ARBA" id="ARBA00022884"/>
    </source>
</evidence>
<dbReference type="GO" id="GO:0003729">
    <property type="term" value="F:mRNA binding"/>
    <property type="evidence" value="ECO:0007669"/>
    <property type="project" value="TreeGrafter"/>
</dbReference>
<dbReference type="Pfam" id="PF00076">
    <property type="entry name" value="RRM_1"/>
    <property type="match status" value="1"/>
</dbReference>
<dbReference type="Gene3D" id="3.30.70.330">
    <property type="match status" value="1"/>
</dbReference>
<dbReference type="InterPro" id="IPR000504">
    <property type="entry name" value="RRM_dom"/>
</dbReference>
<protein>
    <recommendedName>
        <fullName evidence="8">RRM domain-containing protein</fullName>
    </recommendedName>
</protein>
<keyword evidence="3" id="KW-0677">Repeat</keyword>
<comment type="caution">
    <text evidence="9">The sequence shown here is derived from an EMBL/GenBank/DDBJ whole genome shotgun (WGS) entry which is preliminary data.</text>
</comment>
<feature type="region of interest" description="Disordered" evidence="7">
    <location>
        <begin position="115"/>
        <end position="161"/>
    </location>
</feature>
<dbReference type="AlphaFoldDB" id="A0AAD7KBU6"/>
<dbReference type="PANTHER" id="PTHR23003:SF62">
    <property type="entry name" value="SERINE_ARGININE (SR)-TYPE SHUTTLING MRNA BINDING PROTEIN NPL3"/>
    <property type="match status" value="1"/>
</dbReference>
<feature type="region of interest" description="Disordered" evidence="7">
    <location>
        <begin position="1"/>
        <end position="21"/>
    </location>
</feature>
<keyword evidence="10" id="KW-1185">Reference proteome</keyword>
<organism evidence="9 10">
    <name type="scientific">Mycena metata</name>
    <dbReference type="NCBI Taxonomy" id="1033252"/>
    <lineage>
        <taxon>Eukaryota</taxon>
        <taxon>Fungi</taxon>
        <taxon>Dikarya</taxon>
        <taxon>Basidiomycota</taxon>
        <taxon>Agaricomycotina</taxon>
        <taxon>Agaricomycetes</taxon>
        <taxon>Agaricomycetidae</taxon>
        <taxon>Agaricales</taxon>
        <taxon>Marasmiineae</taxon>
        <taxon>Mycenaceae</taxon>
        <taxon>Mycena</taxon>
    </lineage>
</organism>
<accession>A0AAD7KBU6</accession>
<evidence type="ECO:0000256" key="5">
    <source>
        <dbReference type="ARBA" id="ARBA00023242"/>
    </source>
</evidence>